<gene>
    <name evidence="2" type="ORF">J8F10_02010</name>
</gene>
<feature type="transmembrane region" description="Helical" evidence="1">
    <location>
        <begin position="107"/>
        <end position="129"/>
    </location>
</feature>
<reference evidence="2 3" key="1">
    <citation type="submission" date="2021-04" db="EMBL/GenBank/DDBJ databases">
        <authorList>
            <person name="Ivanova A."/>
        </authorList>
    </citation>
    <scope>NUCLEOTIDE SEQUENCE [LARGE SCALE GENOMIC DNA]</scope>
    <source>
        <strain evidence="2 3">G18</strain>
    </source>
</reference>
<evidence type="ECO:0000256" key="1">
    <source>
        <dbReference type="SAM" id="Phobius"/>
    </source>
</evidence>
<sequence length="186" mass="19962">MNVLYPSFPVRRLPTMALIAFLGAVVAGVYGAVHDQISFAISPEYFTRMKFRQFAWADVGLPPRAFASEVGFLGTWWVGLVAGWFAARAGLAELPRSDRWRCTPRCFGIVLAAAAVVGSAGALVGLVEARSGDLSSWDDVRTLLEVEDVPGFVVVAYLHGGGYLGAALGLILAIVYVRRCVTRAAL</sequence>
<protein>
    <submittedName>
        <fullName evidence="2">Uncharacterized protein</fullName>
    </submittedName>
</protein>
<dbReference type="Proteomes" id="UP000676565">
    <property type="component" value="Unassembled WGS sequence"/>
</dbReference>
<accession>A0ABS5BK37</accession>
<proteinExistence type="predicted"/>
<organism evidence="2 3">
    <name type="scientific">Gemmata palustris</name>
    <dbReference type="NCBI Taxonomy" id="2822762"/>
    <lineage>
        <taxon>Bacteria</taxon>
        <taxon>Pseudomonadati</taxon>
        <taxon>Planctomycetota</taxon>
        <taxon>Planctomycetia</taxon>
        <taxon>Gemmatales</taxon>
        <taxon>Gemmataceae</taxon>
        <taxon>Gemmata</taxon>
    </lineage>
</organism>
<dbReference type="RefSeq" id="WP_210652191.1">
    <property type="nucleotide sequence ID" value="NZ_JAGKQQ010000001.1"/>
</dbReference>
<dbReference type="EMBL" id="JAGKQQ010000001">
    <property type="protein sequence ID" value="MBP3954070.1"/>
    <property type="molecule type" value="Genomic_DNA"/>
</dbReference>
<keyword evidence="3" id="KW-1185">Reference proteome</keyword>
<name>A0ABS5BK37_9BACT</name>
<feature type="transmembrane region" description="Helical" evidence="1">
    <location>
        <begin position="64"/>
        <end position="86"/>
    </location>
</feature>
<evidence type="ECO:0000313" key="3">
    <source>
        <dbReference type="Proteomes" id="UP000676565"/>
    </source>
</evidence>
<comment type="caution">
    <text evidence="2">The sequence shown here is derived from an EMBL/GenBank/DDBJ whole genome shotgun (WGS) entry which is preliminary data.</text>
</comment>
<keyword evidence="1" id="KW-1133">Transmembrane helix</keyword>
<keyword evidence="1" id="KW-0812">Transmembrane</keyword>
<keyword evidence="1" id="KW-0472">Membrane</keyword>
<feature type="transmembrane region" description="Helical" evidence="1">
    <location>
        <begin position="149"/>
        <end position="177"/>
    </location>
</feature>
<evidence type="ECO:0000313" key="2">
    <source>
        <dbReference type="EMBL" id="MBP3954070.1"/>
    </source>
</evidence>